<dbReference type="EMBL" id="AL672114">
    <property type="protein sequence ID" value="CAD31352.1"/>
    <property type="molecule type" value="Genomic_DNA"/>
</dbReference>
<name>Q8KGL3_RHILI</name>
<proteinExistence type="predicted"/>
<evidence type="ECO:0000313" key="2">
    <source>
        <dbReference type="EMBL" id="CAD31352.1"/>
    </source>
</evidence>
<organism evidence="2">
    <name type="scientific">Rhizobium loti</name>
    <name type="common">Mesorhizobium loti</name>
    <dbReference type="NCBI Taxonomy" id="381"/>
    <lineage>
        <taxon>Bacteria</taxon>
        <taxon>Pseudomonadati</taxon>
        <taxon>Pseudomonadota</taxon>
        <taxon>Alphaproteobacteria</taxon>
        <taxon>Hyphomicrobiales</taxon>
        <taxon>Phyllobacteriaceae</taxon>
        <taxon>Mesorhizobium</taxon>
    </lineage>
</organism>
<sequence length="96" mass="10631">MCRHRKRRALATQLRSRLMLGLNRIDGLLAAGVAPVGYYSIDHMVACDVWRDGAPNKIITTKSAERMTTHVPNGPSALRSSHPPALRMTRAVRANQ</sequence>
<accession>Q8KGL3</accession>
<reference evidence="2" key="1">
    <citation type="journal article" date="2002" name="J. Bacteriol.">
        <title>Comparative sequence analysis of the symbiosis island of Mesorhizobium loti strain R7A.</title>
        <authorList>
            <person name="Sullivan J.T."/>
            <person name="Trzebiatowski J.R."/>
            <person name="Cruickshank R.W."/>
            <person name="Gouzy J."/>
            <person name="Brown S.D."/>
            <person name="Elliot R.M."/>
            <person name="Fleetwood D.J."/>
            <person name="McCallum N.G."/>
            <person name="Rossbach U."/>
            <person name="Stuart G.S."/>
            <person name="Weaver J.E."/>
            <person name="Webby R.J."/>
            <person name="de Bruijn F.J."/>
            <person name="Ronson C.W."/>
        </authorList>
    </citation>
    <scope>NUCLEOTIDE SEQUENCE</scope>
    <source>
        <strain evidence="2">R7A</strain>
    </source>
</reference>
<protein>
    <submittedName>
        <fullName evidence="2">Uncharacterized protein</fullName>
    </submittedName>
</protein>
<gene>
    <name evidence="2" type="primary">msi320</name>
</gene>
<feature type="region of interest" description="Disordered" evidence="1">
    <location>
        <begin position="67"/>
        <end position="96"/>
    </location>
</feature>
<dbReference type="AlphaFoldDB" id="Q8KGL3"/>
<evidence type="ECO:0000256" key="1">
    <source>
        <dbReference type="SAM" id="MobiDB-lite"/>
    </source>
</evidence>